<feature type="compositionally biased region" description="Polar residues" evidence="1">
    <location>
        <begin position="414"/>
        <end position="423"/>
    </location>
</feature>
<accession>A0A1I4F5A0</accession>
<evidence type="ECO:0000313" key="3">
    <source>
        <dbReference type="EMBL" id="SFL13162.1"/>
    </source>
</evidence>
<gene>
    <name evidence="3" type="ORF">SAMN02745775_12330</name>
</gene>
<feature type="domain" description="Peptidase C14 caspase" evidence="2">
    <location>
        <begin position="38"/>
        <end position="185"/>
    </location>
</feature>
<dbReference type="InterPro" id="IPR006311">
    <property type="entry name" value="TAT_signal"/>
</dbReference>
<dbReference type="RefSeq" id="WP_092963325.1">
    <property type="nucleotide sequence ID" value="NZ_FOSQ01000023.1"/>
</dbReference>
<dbReference type="PROSITE" id="PS51318">
    <property type="entry name" value="TAT"/>
    <property type="match status" value="1"/>
</dbReference>
<evidence type="ECO:0000256" key="1">
    <source>
        <dbReference type="SAM" id="MobiDB-lite"/>
    </source>
</evidence>
<protein>
    <submittedName>
        <fullName evidence="3">Caspase domain-containing protein</fullName>
    </submittedName>
</protein>
<dbReference type="Gene3D" id="3.40.50.1460">
    <property type="match status" value="1"/>
</dbReference>
<evidence type="ECO:0000313" key="4">
    <source>
        <dbReference type="Proteomes" id="UP000199473"/>
    </source>
</evidence>
<reference evidence="3 4" key="1">
    <citation type="submission" date="2016-10" db="EMBL/GenBank/DDBJ databases">
        <authorList>
            <person name="de Groot N.N."/>
        </authorList>
    </citation>
    <scope>NUCLEOTIDE SEQUENCE [LARGE SCALE GENOMIC DNA]</scope>
    <source>
        <strain evidence="3 4">DSM 19981</strain>
    </source>
</reference>
<dbReference type="OrthoDB" id="9812126at2"/>
<dbReference type="EMBL" id="FOSQ01000023">
    <property type="protein sequence ID" value="SFL13162.1"/>
    <property type="molecule type" value="Genomic_DNA"/>
</dbReference>
<name>A0A1I4F5A0_9PROT</name>
<dbReference type="GO" id="GO:0006508">
    <property type="term" value="P:proteolysis"/>
    <property type="evidence" value="ECO:0007669"/>
    <property type="project" value="InterPro"/>
</dbReference>
<keyword evidence="4" id="KW-1185">Reference proteome</keyword>
<organism evidence="3 4">
    <name type="scientific">Falsiroseomonas stagni DSM 19981</name>
    <dbReference type="NCBI Taxonomy" id="1123062"/>
    <lineage>
        <taxon>Bacteria</taxon>
        <taxon>Pseudomonadati</taxon>
        <taxon>Pseudomonadota</taxon>
        <taxon>Alphaproteobacteria</taxon>
        <taxon>Acetobacterales</taxon>
        <taxon>Roseomonadaceae</taxon>
        <taxon>Falsiroseomonas</taxon>
    </lineage>
</organism>
<feature type="region of interest" description="Disordered" evidence="1">
    <location>
        <begin position="406"/>
        <end position="429"/>
    </location>
</feature>
<dbReference type="GO" id="GO:0005737">
    <property type="term" value="C:cytoplasm"/>
    <property type="evidence" value="ECO:0007669"/>
    <property type="project" value="TreeGrafter"/>
</dbReference>
<proteinExistence type="predicted"/>
<dbReference type="InterPro" id="IPR050452">
    <property type="entry name" value="Metacaspase"/>
</dbReference>
<sequence>MTAPGPGPTRRGAIATLGAATILPWRAMAQPARAGALHALLVGINAYRKDPLLGCVNDARLLEAALRPFAASMTLLLDRQATRAGFDRAWAEVTSRCRAGDTLWFSFSGHGSRMDERGPCTEQDCMDDFLVFAPFHEREAPREMLIDNEINVLLADLGRRGIAVVFAADCCHAGTLTRSVRPAAQRSRRVRTLTGSYSVSQLLNSLAAEPPPPPEPPQDALAHVHFFAAGLETEEVPEIIYRDRPHGALSVALATGLSGAAQADRSGEVTVPALAAHALATVRALAEAQQTPDFVLGPRAPVVLLRRAPAGPPALREPAEPPLRLHIDGIAPAGFAPPPGAVLATDPAEAELIWRPAAREIIGPLGDLLSAEAGPPLLPAAVARQRAVRRVQAWVTAGAIEIRVERRDPPAGPQTRSAAQRRNNAAHPRRTPLRLMLEGVRLPNLVVFNLAGDGTVQALYPNASERPVTPPDGRLVVDDIEVKPPFGADHVIAFAAERPLQDAAAALAGLDGTRAPLAAVEALAAAAEGGAWRVGLTGLFTREA</sequence>
<dbReference type="PANTHER" id="PTHR48104:SF30">
    <property type="entry name" value="METACASPASE-1"/>
    <property type="match status" value="1"/>
</dbReference>
<dbReference type="GO" id="GO:0004197">
    <property type="term" value="F:cysteine-type endopeptidase activity"/>
    <property type="evidence" value="ECO:0007669"/>
    <property type="project" value="InterPro"/>
</dbReference>
<dbReference type="PANTHER" id="PTHR48104">
    <property type="entry name" value="METACASPASE-4"/>
    <property type="match status" value="1"/>
</dbReference>
<dbReference type="Pfam" id="PF00656">
    <property type="entry name" value="Peptidase_C14"/>
    <property type="match status" value="1"/>
</dbReference>
<dbReference type="AlphaFoldDB" id="A0A1I4F5A0"/>
<dbReference type="Proteomes" id="UP000199473">
    <property type="component" value="Unassembled WGS sequence"/>
</dbReference>
<dbReference type="InterPro" id="IPR011600">
    <property type="entry name" value="Pept_C14_caspase"/>
</dbReference>
<evidence type="ECO:0000259" key="2">
    <source>
        <dbReference type="Pfam" id="PF00656"/>
    </source>
</evidence>
<dbReference type="STRING" id="1123062.SAMN02745775_12330"/>